<reference evidence="2 3" key="1">
    <citation type="submission" date="2016-03" db="EMBL/GenBank/DDBJ databases">
        <title>Acinetobacter genomospecies 28 strain ANC 4149.</title>
        <authorList>
            <person name="Radolfova-Krizova L."/>
            <person name="Nemec A."/>
        </authorList>
    </citation>
    <scope>NUCLEOTIDE SEQUENCE [LARGE SCALE GENOMIC DNA]</scope>
    <source>
        <strain evidence="2 3">ANC 4149</strain>
    </source>
</reference>
<comment type="caution">
    <text evidence="2">The sequence shown here is derived from an EMBL/GenBank/DDBJ whole genome shotgun (WGS) entry which is preliminary data.</text>
</comment>
<proteinExistence type="predicted"/>
<keyword evidence="3" id="KW-1185">Reference proteome</keyword>
<dbReference type="GO" id="GO:0004497">
    <property type="term" value="F:monooxygenase activity"/>
    <property type="evidence" value="ECO:0007669"/>
    <property type="project" value="UniProtKB-KW"/>
</dbReference>
<gene>
    <name evidence="2" type="ORF">AZH43_17900</name>
</gene>
<dbReference type="STRING" id="1806892.AZH43_17900"/>
<keyword evidence="2" id="KW-0560">Oxidoreductase</keyword>
<evidence type="ECO:0000313" key="3">
    <source>
        <dbReference type="Proteomes" id="UP000076276"/>
    </source>
</evidence>
<evidence type="ECO:0000259" key="1">
    <source>
        <dbReference type="PROSITE" id="PS51725"/>
    </source>
</evidence>
<dbReference type="PROSITE" id="PS51725">
    <property type="entry name" value="ABM"/>
    <property type="match status" value="1"/>
</dbReference>
<evidence type="ECO:0000313" key="2">
    <source>
        <dbReference type="EMBL" id="KYQ70546.1"/>
    </source>
</evidence>
<dbReference type="Proteomes" id="UP000076276">
    <property type="component" value="Unassembled WGS sequence"/>
</dbReference>
<dbReference type="OrthoDB" id="9812192at2"/>
<name>A0A151XXQ4_9GAMM</name>
<protein>
    <submittedName>
        <fullName evidence="2">Quinol monooxygenase</fullName>
    </submittedName>
</protein>
<accession>A0A151XXQ4</accession>
<dbReference type="AlphaFoldDB" id="A0A151XXQ4"/>
<dbReference type="Pfam" id="PF03992">
    <property type="entry name" value="ABM"/>
    <property type="match status" value="1"/>
</dbReference>
<dbReference type="InterPro" id="IPR011008">
    <property type="entry name" value="Dimeric_a/b-barrel"/>
</dbReference>
<organism evidence="2 3">
    <name type="scientific">Acinetobacter pragensis</name>
    <dbReference type="NCBI Taxonomy" id="1806892"/>
    <lineage>
        <taxon>Bacteria</taxon>
        <taxon>Pseudomonadati</taxon>
        <taxon>Pseudomonadota</taxon>
        <taxon>Gammaproteobacteria</taxon>
        <taxon>Moraxellales</taxon>
        <taxon>Moraxellaceae</taxon>
        <taxon>Acinetobacter</taxon>
    </lineage>
</organism>
<keyword evidence="2" id="KW-0503">Monooxygenase</keyword>
<feature type="domain" description="ABM" evidence="1">
    <location>
        <begin position="2"/>
        <end position="100"/>
    </location>
</feature>
<dbReference type="InterPro" id="IPR007138">
    <property type="entry name" value="ABM_dom"/>
</dbReference>
<sequence>MLTVVAEVICASENDFDSVLESFKKIRPLVLQEGGCYGYDIHIDDLSGESAMQAKVPFSIMMYEKWKTRQDLEMHMRSVNMKAHHEATQALSLQIKVRILEQVQ</sequence>
<dbReference type="SUPFAM" id="SSF54909">
    <property type="entry name" value="Dimeric alpha+beta barrel"/>
    <property type="match status" value="1"/>
</dbReference>
<dbReference type="Gene3D" id="3.30.70.100">
    <property type="match status" value="1"/>
</dbReference>
<dbReference type="EMBL" id="LUAW01000060">
    <property type="protein sequence ID" value="KYQ70546.1"/>
    <property type="molecule type" value="Genomic_DNA"/>
</dbReference>